<dbReference type="WBParaSite" id="ALUE_0001485701-mRNA-1">
    <property type="protein sequence ID" value="ALUE_0001485701-mRNA-1"/>
    <property type="gene ID" value="ALUE_0001485701"/>
</dbReference>
<evidence type="ECO:0000256" key="1">
    <source>
        <dbReference type="ARBA" id="ARBA00044953"/>
    </source>
</evidence>
<reference evidence="4" key="1">
    <citation type="submission" date="2017-02" db="UniProtKB">
        <authorList>
            <consortium name="WormBaseParasite"/>
        </authorList>
    </citation>
    <scope>IDENTIFICATION</scope>
</reference>
<dbReference type="GO" id="GO:0005615">
    <property type="term" value="C:extracellular space"/>
    <property type="evidence" value="ECO:0007669"/>
    <property type="project" value="TreeGrafter"/>
</dbReference>
<dbReference type="Proteomes" id="UP000036681">
    <property type="component" value="Unplaced"/>
</dbReference>
<dbReference type="InterPro" id="IPR019356">
    <property type="entry name" value="Menorin_dom"/>
</dbReference>
<keyword evidence="3" id="KW-1185">Reference proteome</keyword>
<sequence length="125" mass="14306">MDAGYRTGARISTVDIWRNETDNGNVIIAHGINSWPALLEQLNEPILERSAVIEGDVLLYKQRKHRNRAIPLMSAPSKIADRITFKEWLREVSKLRKDTGHLRYLFTSPQQQADLVNTLHDKCAV</sequence>
<accession>A0A0M3IB29</accession>
<dbReference type="PANTHER" id="PTHR21184">
    <property type="entry name" value="MENORIN (DENDRITIC BRANCHING PROTEIN)"/>
    <property type="match status" value="1"/>
</dbReference>
<evidence type="ECO:0000259" key="2">
    <source>
        <dbReference type="Pfam" id="PF10223"/>
    </source>
</evidence>
<feature type="domain" description="Menorin-like" evidence="2">
    <location>
        <begin position="24"/>
        <end position="99"/>
    </location>
</feature>
<evidence type="ECO:0000313" key="3">
    <source>
        <dbReference type="Proteomes" id="UP000036681"/>
    </source>
</evidence>
<name>A0A0M3IB29_ASCLU</name>
<proteinExistence type="inferred from homology"/>
<organism evidence="3 4">
    <name type="scientific">Ascaris lumbricoides</name>
    <name type="common">Giant roundworm</name>
    <dbReference type="NCBI Taxonomy" id="6252"/>
    <lineage>
        <taxon>Eukaryota</taxon>
        <taxon>Metazoa</taxon>
        <taxon>Ecdysozoa</taxon>
        <taxon>Nematoda</taxon>
        <taxon>Chromadorea</taxon>
        <taxon>Rhabditida</taxon>
        <taxon>Spirurina</taxon>
        <taxon>Ascaridomorpha</taxon>
        <taxon>Ascaridoidea</taxon>
        <taxon>Ascarididae</taxon>
        <taxon>Ascaris</taxon>
    </lineage>
</organism>
<evidence type="ECO:0000313" key="4">
    <source>
        <dbReference type="WBParaSite" id="ALUE_0001485701-mRNA-1"/>
    </source>
</evidence>
<comment type="similarity">
    <text evidence="1">Belongs to the menorin family.</text>
</comment>
<protein>
    <submittedName>
        <fullName evidence="4">2-succinyl-6-hydroxy-2, 4-cyclohexadiene-1-carboxylate synthase</fullName>
    </submittedName>
</protein>
<dbReference type="AlphaFoldDB" id="A0A0M3IB29"/>
<dbReference type="Pfam" id="PF10223">
    <property type="entry name" value="Menorin_N"/>
    <property type="match status" value="1"/>
</dbReference>
<dbReference type="PANTHER" id="PTHR21184:SF6">
    <property type="entry name" value="CONSERVED PLASMA MEMBRANE PROTEIN"/>
    <property type="match status" value="1"/>
</dbReference>